<dbReference type="InterPro" id="IPR010763">
    <property type="entry name" value="DgaF"/>
</dbReference>
<name>A0A150M6M2_9BACI</name>
<reference evidence="1 3" key="1">
    <citation type="submission" date="2016-01" db="EMBL/GenBank/DDBJ databases">
        <title>Draft Genome Sequences of Seven Thermophilic Sporeformers Isolated from Foods.</title>
        <authorList>
            <person name="Berendsen E.M."/>
            <person name="Wells-Bennik M.H."/>
            <person name="Krawcyk A.O."/>
            <person name="De Jong A."/>
            <person name="Holsappel S."/>
            <person name="Eijlander R.T."/>
            <person name="Kuipers O.P."/>
        </authorList>
    </citation>
    <scope>NUCLEOTIDE SEQUENCE [LARGE SCALE GENOMIC DNA]</scope>
    <source>
        <strain evidence="1 3">B4135</strain>
    </source>
</reference>
<evidence type="ECO:0000313" key="2">
    <source>
        <dbReference type="EMBL" id="REJ28965.1"/>
    </source>
</evidence>
<dbReference type="InterPro" id="IPR013785">
    <property type="entry name" value="Aldolase_TIM"/>
</dbReference>
<dbReference type="AlphaFoldDB" id="A0A150M6M2"/>
<sequence>MNLFELERFEERLLVNVLAEDEKNAAAVLEAGDGYVVPGIAAADFPEIDGAVERVLSLKKAAPAVSVGLGGGGSFREWERVLKIAERARPEHINQPFEKAPFVQGYLAAEGIHPVINALVSPTGEIGKVRLATGMEMEAERFLDLAAALGIVSVKVMPVNGLAHLEELVFIAEAAAKRGIRGIEPAGGIKSEHLPVLYQALKKTKIELIMPHIFGDVLAGKGRSDPAKVENLFRLLKRR</sequence>
<dbReference type="EMBL" id="LQYT01000037">
    <property type="protein sequence ID" value="KYD20011.1"/>
    <property type="molecule type" value="Genomic_DNA"/>
</dbReference>
<evidence type="ECO:0000313" key="4">
    <source>
        <dbReference type="Proteomes" id="UP000257014"/>
    </source>
</evidence>
<dbReference type="GO" id="GO:0016829">
    <property type="term" value="F:lyase activity"/>
    <property type="evidence" value="ECO:0007669"/>
    <property type="project" value="UniProtKB-KW"/>
</dbReference>
<dbReference type="STRING" id="301148.B4135_0910"/>
<comment type="caution">
    <text evidence="1">The sequence shown here is derived from an EMBL/GenBank/DDBJ whole genome shotgun (WGS) entry which is preliminary data.</text>
</comment>
<protein>
    <submittedName>
        <fullName evidence="2">Oxo-acid lyase</fullName>
    </submittedName>
</protein>
<evidence type="ECO:0000313" key="1">
    <source>
        <dbReference type="EMBL" id="KYD20011.1"/>
    </source>
</evidence>
<dbReference type="EMBL" id="QEWE01000015">
    <property type="protein sequence ID" value="REJ28965.1"/>
    <property type="molecule type" value="Genomic_DNA"/>
</dbReference>
<dbReference type="OrthoDB" id="6580179at2"/>
<evidence type="ECO:0000313" key="3">
    <source>
        <dbReference type="Proteomes" id="UP000075683"/>
    </source>
</evidence>
<dbReference type="Gene3D" id="3.20.20.70">
    <property type="entry name" value="Aldolase class I"/>
    <property type="match status" value="1"/>
</dbReference>
<dbReference type="Pfam" id="PF07071">
    <property type="entry name" value="KDGP_aldolase"/>
    <property type="match status" value="1"/>
</dbReference>
<organism evidence="1 3">
    <name type="scientific">Caldibacillus debilis</name>
    <dbReference type="NCBI Taxonomy" id="301148"/>
    <lineage>
        <taxon>Bacteria</taxon>
        <taxon>Bacillati</taxon>
        <taxon>Bacillota</taxon>
        <taxon>Bacilli</taxon>
        <taxon>Bacillales</taxon>
        <taxon>Bacillaceae</taxon>
        <taxon>Caldibacillus</taxon>
    </lineage>
</organism>
<accession>A0A150M6M2</accession>
<dbReference type="Proteomes" id="UP000257014">
    <property type="component" value="Unassembled WGS sequence"/>
</dbReference>
<dbReference type="Proteomes" id="UP000075683">
    <property type="component" value="Unassembled WGS sequence"/>
</dbReference>
<proteinExistence type="predicted"/>
<gene>
    <name evidence="1" type="ORF">B4135_0910</name>
    <name evidence="2" type="ORF">C6P37_06855</name>
</gene>
<dbReference type="RefSeq" id="WP_061568759.1">
    <property type="nucleotide sequence ID" value="NZ_JBAIZG010000043.1"/>
</dbReference>
<reference evidence="2 4" key="2">
    <citation type="submission" date="2018-03" db="EMBL/GenBank/DDBJ databases">
        <authorList>
            <person name="Keele B.F."/>
        </authorList>
    </citation>
    <scope>NUCLEOTIDE SEQUENCE [LARGE SCALE GENOMIC DNA]</scope>
    <source>
        <strain evidence="2">ZCTH4_d</strain>
    </source>
</reference>
<keyword evidence="2" id="KW-0456">Lyase</keyword>